<gene>
    <name evidence="2" type="ORF">PAUS00366_LOCUS17546</name>
    <name evidence="3" type="ORF">PAUS00366_LOCUS17547</name>
</gene>
<reference evidence="3" key="1">
    <citation type="submission" date="2021-01" db="EMBL/GenBank/DDBJ databases">
        <authorList>
            <person name="Corre E."/>
            <person name="Pelletier E."/>
            <person name="Niang G."/>
            <person name="Scheremetjew M."/>
            <person name="Finn R."/>
            <person name="Kale V."/>
            <person name="Holt S."/>
            <person name="Cochrane G."/>
            <person name="Meng A."/>
            <person name="Brown T."/>
            <person name="Cohen L."/>
        </authorList>
    </citation>
    <scope>NUCLEOTIDE SEQUENCE</scope>
    <source>
        <strain evidence="3">10249 10 AB</strain>
    </source>
</reference>
<feature type="signal peptide" evidence="1">
    <location>
        <begin position="1"/>
        <end position="28"/>
    </location>
</feature>
<name>A0A6V0BMM8_9STRA</name>
<feature type="chain" id="PRO_5036192509" evidence="1">
    <location>
        <begin position="29"/>
        <end position="449"/>
    </location>
</feature>
<sequence length="449" mass="49038">MITTRTCQKNLVCNCFVLLCALTFVADALQTIVGPPPAVSGRREVLQLGSAAAASLLLPKPAVAEPGVLGSSPSTNNNINININPNSTSTDEDLRGIFQSFSSNKKQQQQPTGTLIEWSPPSQDFSQELRYGTSSLAGKEEIVPRPICSSLPYLPSWMEGHWLCTYKFEGTSFPQGRDKLSLRVPGAGLGTCAALPNVGFNPAPFVQRFVSTASSTASSNNEPVVVEDVAYNLPRKLEGFWPQAKVNSVRVSTEAFARGIANASTSTNTNMSPVCLVTGEGCGIDENPDLHGLHATRCRMEFEGPTRTGGFRSQHLDLSMVDWSATSGTANTKDPADVDVDRQRSTDYEDEFIVSRTFVQNNVEQELTSYYREFVSFDRQQQQQAQQQQQQPPSWMPSMLAAQKNFPPTGLLRGRTRVAAFLPGSSQAVALYSYTMKLYSITGEEATMY</sequence>
<keyword evidence="1" id="KW-0732">Signal</keyword>
<dbReference type="EMBL" id="HBIX01025562">
    <property type="protein sequence ID" value="CAE0724790.1"/>
    <property type="molecule type" value="Transcribed_RNA"/>
</dbReference>
<accession>A0A6V0BMM8</accession>
<dbReference type="AlphaFoldDB" id="A0A6V0BMM8"/>
<evidence type="ECO:0000313" key="3">
    <source>
        <dbReference type="EMBL" id="CAE0724790.1"/>
    </source>
</evidence>
<organism evidence="3">
    <name type="scientific">Pseudo-nitzschia australis</name>
    <dbReference type="NCBI Taxonomy" id="44445"/>
    <lineage>
        <taxon>Eukaryota</taxon>
        <taxon>Sar</taxon>
        <taxon>Stramenopiles</taxon>
        <taxon>Ochrophyta</taxon>
        <taxon>Bacillariophyta</taxon>
        <taxon>Bacillariophyceae</taxon>
        <taxon>Bacillariophycidae</taxon>
        <taxon>Bacillariales</taxon>
        <taxon>Bacillariaceae</taxon>
        <taxon>Pseudo-nitzschia</taxon>
    </lineage>
</organism>
<proteinExistence type="predicted"/>
<evidence type="ECO:0000256" key="1">
    <source>
        <dbReference type="SAM" id="SignalP"/>
    </source>
</evidence>
<dbReference type="EMBL" id="HBIX01025561">
    <property type="protein sequence ID" value="CAE0724789.1"/>
    <property type="molecule type" value="Transcribed_RNA"/>
</dbReference>
<evidence type="ECO:0000313" key="2">
    <source>
        <dbReference type="EMBL" id="CAE0724789.1"/>
    </source>
</evidence>
<protein>
    <submittedName>
        <fullName evidence="3">Uncharacterized protein</fullName>
    </submittedName>
</protein>